<comment type="similarity">
    <text evidence="2 6">Belongs to the cytochrome P450 family.</text>
</comment>
<dbReference type="Pfam" id="PF00067">
    <property type="entry name" value="p450"/>
    <property type="match status" value="1"/>
</dbReference>
<dbReference type="InterPro" id="IPR017972">
    <property type="entry name" value="Cyt_P450_CS"/>
</dbReference>
<dbReference type="EMBL" id="JAFFGZ010000004">
    <property type="protein sequence ID" value="KAK4646099.1"/>
    <property type="molecule type" value="Genomic_DNA"/>
</dbReference>
<keyword evidence="3 6" id="KW-0349">Heme</keyword>
<sequence length="497" mass="55874">MMELVTQYILTLLLLIPMTIGFHRLYFHPLRNHPGPRLWAVSRLPWLYSTVKGTIIQDLKAFHEQYGPVVRVAPNELSYTIPAAAKPIYQSNPEFPKDPMHLPPFHNGTPGILAANHQNHRRYRRLLSGAFSDRGMRAQQNMIQHHVDLLVSQLKQAASQDNNTTNNNNNSVDMCQWYNWTTFDIIGDLAFGESFGCLSNAATHEWIASIQGNVKAIPVINAIRRLRLDWIIPLIAPRKLLAMRARNAKFTEDRVDARRGLGTATPRGDLWDGVMAGMSRDEMISNASAIVLAGSETSATLLSGCTWLLLRNPEVLRRLTEHVRGSFGDESEIDLISVGKLDYMLAVLDEALRLYPPVPMQSNRVVTGKGGGSIAGGWVPEGTSVALQLYAACRSSSNFHRPNEFLPERWLGGKDGGAFADDRREVSQPFSIGPRNCIGRQLAYAEMRLILAKILWHFDLELDCAKMQDRDWMGGQGVWILWDKPPLWVTVRPRPRS</sequence>
<dbReference type="PANTHER" id="PTHR24305">
    <property type="entry name" value="CYTOCHROME P450"/>
    <property type="match status" value="1"/>
</dbReference>
<proteinExistence type="inferred from homology"/>
<dbReference type="CDD" id="cd11058">
    <property type="entry name" value="CYP60B-like"/>
    <property type="match status" value="1"/>
</dbReference>
<dbReference type="PROSITE" id="PS00086">
    <property type="entry name" value="CYTOCHROME_P450"/>
    <property type="match status" value="1"/>
</dbReference>
<evidence type="ECO:0000256" key="4">
    <source>
        <dbReference type="ARBA" id="ARBA00022723"/>
    </source>
</evidence>
<evidence type="ECO:0000256" key="3">
    <source>
        <dbReference type="ARBA" id="ARBA00022617"/>
    </source>
</evidence>
<dbReference type="InterPro" id="IPR002401">
    <property type="entry name" value="Cyt_P450_E_grp-I"/>
</dbReference>
<keyword evidence="6" id="KW-0560">Oxidoreductase</keyword>
<evidence type="ECO:0000256" key="6">
    <source>
        <dbReference type="RuleBase" id="RU000461"/>
    </source>
</evidence>
<evidence type="ECO:0000256" key="1">
    <source>
        <dbReference type="ARBA" id="ARBA00001971"/>
    </source>
</evidence>
<evidence type="ECO:0000256" key="2">
    <source>
        <dbReference type="ARBA" id="ARBA00010617"/>
    </source>
</evidence>
<keyword evidence="8" id="KW-1185">Reference proteome</keyword>
<dbReference type="GeneID" id="87895961"/>
<evidence type="ECO:0000313" key="7">
    <source>
        <dbReference type="EMBL" id="KAK4646099.1"/>
    </source>
</evidence>
<comment type="cofactor">
    <cofactor evidence="1">
        <name>heme</name>
        <dbReference type="ChEBI" id="CHEBI:30413"/>
    </cofactor>
</comment>
<organism evidence="7 8">
    <name type="scientific">Podospora bellae-mahoneyi</name>
    <dbReference type="NCBI Taxonomy" id="2093777"/>
    <lineage>
        <taxon>Eukaryota</taxon>
        <taxon>Fungi</taxon>
        <taxon>Dikarya</taxon>
        <taxon>Ascomycota</taxon>
        <taxon>Pezizomycotina</taxon>
        <taxon>Sordariomycetes</taxon>
        <taxon>Sordariomycetidae</taxon>
        <taxon>Sordariales</taxon>
        <taxon>Podosporaceae</taxon>
        <taxon>Podospora</taxon>
    </lineage>
</organism>
<evidence type="ECO:0000256" key="5">
    <source>
        <dbReference type="ARBA" id="ARBA00023004"/>
    </source>
</evidence>
<evidence type="ECO:0008006" key="9">
    <source>
        <dbReference type="Google" id="ProtNLM"/>
    </source>
</evidence>
<dbReference type="PANTHER" id="PTHR24305:SF210">
    <property type="entry name" value="CYTOCHROME P450 MONOOXYGENASE ASQL-RELATED"/>
    <property type="match status" value="1"/>
</dbReference>
<keyword evidence="4 6" id="KW-0479">Metal-binding</keyword>
<keyword evidence="5 6" id="KW-0408">Iron</keyword>
<dbReference type="RefSeq" id="XP_062735075.1">
    <property type="nucleotide sequence ID" value="XM_062876479.1"/>
</dbReference>
<dbReference type="Gene3D" id="1.10.630.10">
    <property type="entry name" value="Cytochrome P450"/>
    <property type="match status" value="1"/>
</dbReference>
<reference evidence="7 8" key="1">
    <citation type="journal article" date="2023" name="bioRxiv">
        <title>High-quality genome assemblies of four members of thePodospora anserinaspecies complex.</title>
        <authorList>
            <person name="Ament-Velasquez S.L."/>
            <person name="Vogan A.A."/>
            <person name="Wallerman O."/>
            <person name="Hartmann F."/>
            <person name="Gautier V."/>
            <person name="Silar P."/>
            <person name="Giraud T."/>
            <person name="Johannesson H."/>
        </authorList>
    </citation>
    <scope>NUCLEOTIDE SEQUENCE [LARGE SCALE GENOMIC DNA]</scope>
    <source>
        <strain evidence="7 8">CBS 112042</strain>
    </source>
</reference>
<comment type="caution">
    <text evidence="7">The sequence shown here is derived from an EMBL/GenBank/DDBJ whole genome shotgun (WGS) entry which is preliminary data.</text>
</comment>
<evidence type="ECO:0000313" key="8">
    <source>
        <dbReference type="Proteomes" id="UP001322138"/>
    </source>
</evidence>
<dbReference type="InterPro" id="IPR050121">
    <property type="entry name" value="Cytochrome_P450_monoxygenase"/>
</dbReference>
<keyword evidence="6" id="KW-0503">Monooxygenase</keyword>
<dbReference type="PRINTS" id="PR00463">
    <property type="entry name" value="EP450I"/>
</dbReference>
<name>A0ABR0FQD6_9PEZI</name>
<dbReference type="InterPro" id="IPR036396">
    <property type="entry name" value="Cyt_P450_sf"/>
</dbReference>
<dbReference type="SUPFAM" id="SSF48264">
    <property type="entry name" value="Cytochrome P450"/>
    <property type="match status" value="1"/>
</dbReference>
<dbReference type="PRINTS" id="PR00385">
    <property type="entry name" value="P450"/>
</dbReference>
<dbReference type="InterPro" id="IPR001128">
    <property type="entry name" value="Cyt_P450"/>
</dbReference>
<accession>A0ABR0FQD6</accession>
<gene>
    <name evidence="7" type="ORF">QC761_207340</name>
</gene>
<protein>
    <recommendedName>
        <fullName evidence="9">Cytochrome P450 pisatin demethylase-like</fullName>
    </recommendedName>
</protein>
<dbReference type="Proteomes" id="UP001322138">
    <property type="component" value="Unassembled WGS sequence"/>
</dbReference>